<dbReference type="InterPro" id="IPR018649">
    <property type="entry name" value="SHOCT"/>
</dbReference>
<feature type="transmembrane region" description="Helical" evidence="1">
    <location>
        <begin position="12"/>
        <end position="33"/>
    </location>
</feature>
<reference evidence="3 4" key="1">
    <citation type="submission" date="2017-11" db="EMBL/GenBank/DDBJ databases">
        <title>Genome-resolved metagenomics identifies genetic mobility, metabolic interactions, and unexpected diversity in perchlorate-reducing communities.</title>
        <authorList>
            <person name="Barnum T.P."/>
            <person name="Figueroa I.A."/>
            <person name="Carlstrom C.I."/>
            <person name="Lucas L.N."/>
            <person name="Engelbrektson A.L."/>
            <person name="Coates J.D."/>
        </authorList>
    </citation>
    <scope>NUCLEOTIDE SEQUENCE [LARGE SCALE GENOMIC DNA]</scope>
    <source>
        <strain evidence="3">BM301</strain>
    </source>
</reference>
<proteinExistence type="predicted"/>
<dbReference type="AlphaFoldDB" id="A0A2N6CUZ8"/>
<dbReference type="EMBL" id="PKUN01000022">
    <property type="protein sequence ID" value="PLX61014.1"/>
    <property type="molecule type" value="Genomic_DNA"/>
</dbReference>
<dbReference type="Pfam" id="PF09851">
    <property type="entry name" value="SHOCT"/>
    <property type="match status" value="1"/>
</dbReference>
<accession>A0A2N6CUZ8</accession>
<name>A0A2N6CUZ8_9GAMM</name>
<evidence type="ECO:0000313" key="3">
    <source>
        <dbReference type="EMBL" id="PLX61014.1"/>
    </source>
</evidence>
<keyword evidence="1" id="KW-0812">Transmembrane</keyword>
<evidence type="ECO:0000313" key="4">
    <source>
        <dbReference type="Proteomes" id="UP000235015"/>
    </source>
</evidence>
<protein>
    <submittedName>
        <fullName evidence="3">Electron transporter RnfE</fullName>
    </submittedName>
</protein>
<organism evidence="3 4">
    <name type="scientific">Sedimenticola selenatireducens</name>
    <dbReference type="NCBI Taxonomy" id="191960"/>
    <lineage>
        <taxon>Bacteria</taxon>
        <taxon>Pseudomonadati</taxon>
        <taxon>Pseudomonadota</taxon>
        <taxon>Gammaproteobacteria</taxon>
        <taxon>Chromatiales</taxon>
        <taxon>Sedimenticolaceae</taxon>
        <taxon>Sedimenticola</taxon>
    </lineage>
</organism>
<dbReference type="Proteomes" id="UP000235015">
    <property type="component" value="Unassembled WGS sequence"/>
</dbReference>
<evidence type="ECO:0000256" key="1">
    <source>
        <dbReference type="SAM" id="Phobius"/>
    </source>
</evidence>
<feature type="domain" description="SHOCT" evidence="2">
    <location>
        <begin position="46"/>
        <end position="71"/>
    </location>
</feature>
<evidence type="ECO:0000259" key="2">
    <source>
        <dbReference type="Pfam" id="PF09851"/>
    </source>
</evidence>
<keyword evidence="1" id="KW-1133">Transmembrane helix</keyword>
<gene>
    <name evidence="3" type="ORF">C0630_13235</name>
</gene>
<keyword evidence="1" id="KW-0472">Membrane</keyword>
<dbReference type="RefSeq" id="WP_273439968.1">
    <property type="nucleotide sequence ID" value="NZ_PKUN01000022.1"/>
</dbReference>
<sequence length="73" mass="8861">MYNEHMFGFGWGFMWLFWIFVIVAIIWLIKAFIGNSNNQEKKPRSAEDILKERYAKGEIDREEFEQKRKDLNS</sequence>
<dbReference type="STRING" id="1111735.GCA_000428045_00017"/>
<comment type="caution">
    <text evidence="3">The sequence shown here is derived from an EMBL/GenBank/DDBJ whole genome shotgun (WGS) entry which is preliminary data.</text>
</comment>